<feature type="region of interest" description="Disordered" evidence="1">
    <location>
        <begin position="1"/>
        <end position="32"/>
    </location>
</feature>
<accession>A0A2T7T772</accession>
<evidence type="ECO:0000313" key="2">
    <source>
        <dbReference type="EMBL" id="PVE11020.1"/>
    </source>
</evidence>
<comment type="caution">
    <text evidence="2">The sequence shown here is derived from an EMBL/GenBank/DDBJ whole genome shotgun (WGS) entry which is preliminary data.</text>
</comment>
<gene>
    <name evidence="2" type="ORF">Y717_19695</name>
</gene>
<name>A0A2T7T772_9ACTN</name>
<organism evidence="2 3">
    <name type="scientific">Streptomyces scopuliridis RB72</name>
    <dbReference type="NCBI Taxonomy" id="1440053"/>
    <lineage>
        <taxon>Bacteria</taxon>
        <taxon>Bacillati</taxon>
        <taxon>Actinomycetota</taxon>
        <taxon>Actinomycetes</taxon>
        <taxon>Kitasatosporales</taxon>
        <taxon>Streptomycetaceae</taxon>
        <taxon>Streptomyces</taxon>
    </lineage>
</organism>
<dbReference type="AlphaFoldDB" id="A0A2T7T772"/>
<sequence>MERLVPEDADGGSDPAPAADPDADPDERRTAGPLYVPVRLGSAGGHQLRFARTPLGARTAIGFTSSQRLTAVLGEGQAWIRLAEPALRALAEPLGAALVTVDPQLTAPAIGGRPSAAGPCARRALELPEAMAV</sequence>
<dbReference type="EMBL" id="AZSP01000157">
    <property type="protein sequence ID" value="PVE11020.1"/>
    <property type="molecule type" value="Genomic_DNA"/>
</dbReference>
<protein>
    <recommendedName>
        <fullName evidence="4">SseB protein N-terminal domain-containing protein</fullName>
    </recommendedName>
</protein>
<evidence type="ECO:0000256" key="1">
    <source>
        <dbReference type="SAM" id="MobiDB-lite"/>
    </source>
</evidence>
<dbReference type="NCBIfam" id="NF042914">
    <property type="entry name" value="SAV915_dom"/>
    <property type="match status" value="1"/>
</dbReference>
<dbReference type="Proteomes" id="UP000245992">
    <property type="component" value="Unassembled WGS sequence"/>
</dbReference>
<evidence type="ECO:0000313" key="3">
    <source>
        <dbReference type="Proteomes" id="UP000245992"/>
    </source>
</evidence>
<dbReference type="InterPro" id="IPR049975">
    <property type="entry name" value="SAV_915-like_dom"/>
</dbReference>
<keyword evidence="3" id="KW-1185">Reference proteome</keyword>
<reference evidence="2 3" key="1">
    <citation type="submission" date="2013-12" db="EMBL/GenBank/DDBJ databases">
        <title>Annotated genome of Streptomyces scopuliridis.</title>
        <authorList>
            <person name="Olson J.B."/>
        </authorList>
    </citation>
    <scope>NUCLEOTIDE SEQUENCE [LARGE SCALE GENOMIC DNA]</scope>
    <source>
        <strain evidence="2 3">RB72</strain>
    </source>
</reference>
<proteinExistence type="predicted"/>
<evidence type="ECO:0008006" key="4">
    <source>
        <dbReference type="Google" id="ProtNLM"/>
    </source>
</evidence>